<organism evidence="7 8">
    <name type="scientific">Ficus carica</name>
    <name type="common">Common fig</name>
    <dbReference type="NCBI Taxonomy" id="3494"/>
    <lineage>
        <taxon>Eukaryota</taxon>
        <taxon>Viridiplantae</taxon>
        <taxon>Streptophyta</taxon>
        <taxon>Embryophyta</taxon>
        <taxon>Tracheophyta</taxon>
        <taxon>Spermatophyta</taxon>
        <taxon>Magnoliopsida</taxon>
        <taxon>eudicotyledons</taxon>
        <taxon>Gunneridae</taxon>
        <taxon>Pentapetalae</taxon>
        <taxon>rosids</taxon>
        <taxon>fabids</taxon>
        <taxon>Rosales</taxon>
        <taxon>Moraceae</taxon>
        <taxon>Ficeae</taxon>
        <taxon>Ficus</taxon>
    </lineage>
</organism>
<evidence type="ECO:0000259" key="6">
    <source>
        <dbReference type="PROSITE" id="PS51879"/>
    </source>
</evidence>
<dbReference type="EMBL" id="BTGU01000003">
    <property type="protein sequence ID" value="GMN30447.1"/>
    <property type="molecule type" value="Genomic_DNA"/>
</dbReference>
<dbReference type="GO" id="GO:0005634">
    <property type="term" value="C:nucleus"/>
    <property type="evidence" value="ECO:0007669"/>
    <property type="project" value="UniProtKB-SubCell"/>
</dbReference>
<feature type="domain" description="RST" evidence="6">
    <location>
        <begin position="490"/>
        <end position="561"/>
    </location>
</feature>
<dbReference type="Proteomes" id="UP001187192">
    <property type="component" value="Unassembled WGS sequence"/>
</dbReference>
<dbReference type="SUPFAM" id="SSF56399">
    <property type="entry name" value="ADP-ribosylation"/>
    <property type="match status" value="1"/>
</dbReference>
<keyword evidence="8" id="KW-1185">Reference proteome</keyword>
<keyword evidence="4" id="KW-0472">Membrane</keyword>
<protein>
    <recommendedName>
        <fullName evidence="9">RST domain-containing protein</fullName>
    </recommendedName>
</protein>
<evidence type="ECO:0000256" key="3">
    <source>
        <dbReference type="SAM" id="MobiDB-lite"/>
    </source>
</evidence>
<evidence type="ECO:0000256" key="2">
    <source>
        <dbReference type="ARBA" id="ARBA00023242"/>
    </source>
</evidence>
<gene>
    <name evidence="7" type="ORF">TIFTF001_002787</name>
</gene>
<evidence type="ECO:0000259" key="5">
    <source>
        <dbReference type="PROSITE" id="PS50918"/>
    </source>
</evidence>
<evidence type="ECO:0000256" key="4">
    <source>
        <dbReference type="SAM" id="Phobius"/>
    </source>
</evidence>
<comment type="caution">
    <text evidence="7">The sequence shown here is derived from an EMBL/GenBank/DDBJ whole genome shotgun (WGS) entry which is preliminary data.</text>
</comment>
<keyword evidence="4" id="KW-0812">Transmembrane</keyword>
<comment type="subcellular location">
    <subcellularLocation>
        <location evidence="1">Nucleus</location>
    </subcellularLocation>
</comment>
<dbReference type="PANTHER" id="PTHR32263:SF5">
    <property type="entry name" value="INACTIVE POLY [ADP-RIBOSE] POLYMERASE SRO1-RELATED"/>
    <property type="match status" value="1"/>
</dbReference>
<accession>A0AA88CUM7</accession>
<sequence>MEGNIAKVLDSSQRELRTIKRKRATRCAAYFTGATSTEFLQFPALNKHGKRRKLKGFRSKCSSSGSHCTRSLLKYYLNFKKSGVPQRLMFYQNGDWTDFPGDIVEIVRKELVVKKATSEIKLNGQQYVLDFLHMFKMDLETGLQQPIAWIDEAGRCFFPETFADDNAAADEEPYLDSAYENGKSQQPVFSESCGSRDIKLQLEIEINGVGKSMFKECSGESNALGKKIQIEQEPCTNPYVFDAEDSCNREATIKIETVKGNEDMEAKSLSVNGSVNGKLDCDTVRKMFLEGMSTFCGPDIIDINPCLDTSLQSRRELFEKQAEITRTRRGNANVHARLSDGDENNVRYLVLCSVIMGRMEAIPLGSKQCYPSSNDFDSGTDNLEHPKHYIIWNMNMNTHIYPEFIVSFKVPSGFEGSPVGSEVKHDVSGVTSSSSRPLNQIKMETCAINVGIDKQPILNSARLQGNESQPISDSGRSQENAASLGSSTSRIPKSPWMPFPMLFAAISSEVPPKEMDLVNKHYELFRAKKITRDEFVKKLRLIVGDTLLRSTITKLQCKGLALCATVSHRTLHGRVLFWLSGCLARLVIAVVVLYSWRSQCFNSALRQSPIGLKGGERRACLRRMIPLKSKSDAEASKANVEGSGCR</sequence>
<dbReference type="AlphaFoldDB" id="A0AA88CUM7"/>
<evidence type="ECO:0008006" key="9">
    <source>
        <dbReference type="Google" id="ProtNLM"/>
    </source>
</evidence>
<dbReference type="PROSITE" id="PS51879">
    <property type="entry name" value="RST"/>
    <property type="match status" value="1"/>
</dbReference>
<name>A0AA88CUM7_FICCA</name>
<dbReference type="InterPro" id="IPR057823">
    <property type="entry name" value="WWE_RCD1"/>
</dbReference>
<dbReference type="InterPro" id="IPR022003">
    <property type="entry name" value="RST"/>
</dbReference>
<dbReference type="Pfam" id="PF12174">
    <property type="entry name" value="RST"/>
    <property type="match status" value="1"/>
</dbReference>
<evidence type="ECO:0000313" key="7">
    <source>
        <dbReference type="EMBL" id="GMN30447.1"/>
    </source>
</evidence>
<feature type="domain" description="WWE" evidence="5">
    <location>
        <begin position="74"/>
        <end position="149"/>
    </location>
</feature>
<dbReference type="InterPro" id="IPR044964">
    <property type="entry name" value="RCD1/SRO1-5"/>
</dbReference>
<proteinExistence type="predicted"/>
<dbReference type="InterPro" id="IPR004170">
    <property type="entry name" value="WWE_dom"/>
</dbReference>
<feature type="region of interest" description="Disordered" evidence="3">
    <location>
        <begin position="464"/>
        <end position="489"/>
    </location>
</feature>
<dbReference type="PANTHER" id="PTHR32263">
    <property type="entry name" value="INACTIVE POLY [ADP-RIBOSE] POLYMERASE SRO4-RELATED"/>
    <property type="match status" value="1"/>
</dbReference>
<evidence type="ECO:0000313" key="8">
    <source>
        <dbReference type="Proteomes" id="UP001187192"/>
    </source>
</evidence>
<dbReference type="Pfam" id="PF23467">
    <property type="entry name" value="WWE_5"/>
    <property type="match status" value="1"/>
</dbReference>
<evidence type="ECO:0000256" key="1">
    <source>
        <dbReference type="ARBA" id="ARBA00004123"/>
    </source>
</evidence>
<keyword evidence="4" id="KW-1133">Transmembrane helix</keyword>
<dbReference type="Gene3D" id="3.90.228.10">
    <property type="match status" value="1"/>
</dbReference>
<keyword evidence="2" id="KW-0539">Nucleus</keyword>
<feature type="transmembrane region" description="Helical" evidence="4">
    <location>
        <begin position="575"/>
        <end position="596"/>
    </location>
</feature>
<dbReference type="PROSITE" id="PS50918">
    <property type="entry name" value="WWE"/>
    <property type="match status" value="1"/>
</dbReference>
<reference evidence="7" key="1">
    <citation type="submission" date="2023-07" db="EMBL/GenBank/DDBJ databases">
        <title>draft genome sequence of fig (Ficus carica).</title>
        <authorList>
            <person name="Takahashi T."/>
            <person name="Nishimura K."/>
        </authorList>
    </citation>
    <scope>NUCLEOTIDE SEQUENCE</scope>
</reference>